<sequence length="104" mass="10915">MPLSAVHTATVVISRAFRSRPRSKRSSVPVGAAEECCAPSVHQNGEGGARSSANEVRPAVETEQTEQTERVASRDPPEPHAVTVKITPGGGDGAQRAATLTPFR</sequence>
<evidence type="ECO:0000256" key="1">
    <source>
        <dbReference type="SAM" id="MobiDB-lite"/>
    </source>
</evidence>
<comment type="caution">
    <text evidence="2">The sequence shown here is derived from an EMBL/GenBank/DDBJ whole genome shotgun (WGS) entry which is preliminary data.</text>
</comment>
<keyword evidence="3" id="KW-1185">Reference proteome</keyword>
<organism evidence="2 3">
    <name type="scientific">Streptosporangium album</name>
    <dbReference type="NCBI Taxonomy" id="47479"/>
    <lineage>
        <taxon>Bacteria</taxon>
        <taxon>Bacillati</taxon>
        <taxon>Actinomycetota</taxon>
        <taxon>Actinomycetes</taxon>
        <taxon>Streptosporangiales</taxon>
        <taxon>Streptosporangiaceae</taxon>
        <taxon>Streptosporangium</taxon>
    </lineage>
</organism>
<name>A0A7W7S098_9ACTN</name>
<evidence type="ECO:0000313" key="3">
    <source>
        <dbReference type="Proteomes" id="UP000534286"/>
    </source>
</evidence>
<protein>
    <submittedName>
        <fullName evidence="2">Uncharacterized protein</fullName>
    </submittedName>
</protein>
<dbReference type="EMBL" id="JACHJU010000002">
    <property type="protein sequence ID" value="MBB4940601.1"/>
    <property type="molecule type" value="Genomic_DNA"/>
</dbReference>
<gene>
    <name evidence="2" type="ORF">FHR32_004978</name>
</gene>
<feature type="compositionally biased region" description="Basic and acidic residues" evidence="1">
    <location>
        <begin position="67"/>
        <end position="78"/>
    </location>
</feature>
<reference evidence="2 3" key="1">
    <citation type="submission" date="2020-08" db="EMBL/GenBank/DDBJ databases">
        <title>Sequencing the genomes of 1000 actinobacteria strains.</title>
        <authorList>
            <person name="Klenk H.-P."/>
        </authorList>
    </citation>
    <scope>NUCLEOTIDE SEQUENCE [LARGE SCALE GENOMIC DNA]</scope>
    <source>
        <strain evidence="2 3">DSM 43023</strain>
    </source>
</reference>
<dbReference type="Proteomes" id="UP000534286">
    <property type="component" value="Unassembled WGS sequence"/>
</dbReference>
<feature type="region of interest" description="Disordered" evidence="1">
    <location>
        <begin position="18"/>
        <end position="104"/>
    </location>
</feature>
<dbReference type="AlphaFoldDB" id="A0A7W7S098"/>
<evidence type="ECO:0000313" key="2">
    <source>
        <dbReference type="EMBL" id="MBB4940601.1"/>
    </source>
</evidence>
<proteinExistence type="predicted"/>
<accession>A0A7W7S098</accession>